<keyword evidence="5" id="KW-1185">Reference proteome</keyword>
<evidence type="ECO:0000259" key="3">
    <source>
        <dbReference type="PROSITE" id="PS50983"/>
    </source>
</evidence>
<dbReference type="OrthoDB" id="9787830at2"/>
<dbReference type="SUPFAM" id="SSF53807">
    <property type="entry name" value="Helical backbone' metal receptor"/>
    <property type="match status" value="1"/>
</dbReference>
<dbReference type="InterPro" id="IPR050902">
    <property type="entry name" value="ABC_Transporter_SBP"/>
</dbReference>
<dbReference type="PROSITE" id="PS50983">
    <property type="entry name" value="FE_B12_PBP"/>
    <property type="match status" value="1"/>
</dbReference>
<dbReference type="EMBL" id="CP046244">
    <property type="protein sequence ID" value="QGP93845.1"/>
    <property type="molecule type" value="Genomic_DNA"/>
</dbReference>
<dbReference type="Gene3D" id="3.40.50.1980">
    <property type="entry name" value="Nitrogenase molybdenum iron protein domain"/>
    <property type="match status" value="2"/>
</dbReference>
<dbReference type="InterPro" id="IPR054828">
    <property type="entry name" value="Vit_B12_bind_prot"/>
</dbReference>
<comment type="similarity">
    <text evidence="1">Belongs to the bacterial solute-binding protein 8 family.</text>
</comment>
<evidence type="ECO:0000256" key="2">
    <source>
        <dbReference type="ARBA" id="ARBA00022729"/>
    </source>
</evidence>
<evidence type="ECO:0000313" key="4">
    <source>
        <dbReference type="EMBL" id="QGP93845.1"/>
    </source>
</evidence>
<gene>
    <name evidence="4" type="primary">btuF</name>
    <name evidence="4" type="ORF">MGLY_32680</name>
</gene>
<dbReference type="AlphaFoldDB" id="A0A6I5ZVW9"/>
<name>A0A6I5ZVW9_9FIRM</name>
<evidence type="ECO:0000256" key="1">
    <source>
        <dbReference type="ARBA" id="ARBA00008814"/>
    </source>
</evidence>
<keyword evidence="2" id="KW-0732">Signal</keyword>
<accession>A0A6I5ZVW9</accession>
<feature type="domain" description="Fe/B12 periplasmic-binding" evidence="3">
    <location>
        <begin position="61"/>
        <end position="320"/>
    </location>
</feature>
<organism evidence="4 5">
    <name type="scientific">Neomoorella glycerini</name>
    <dbReference type="NCBI Taxonomy" id="55779"/>
    <lineage>
        <taxon>Bacteria</taxon>
        <taxon>Bacillati</taxon>
        <taxon>Bacillota</taxon>
        <taxon>Clostridia</taxon>
        <taxon>Neomoorellales</taxon>
        <taxon>Neomoorellaceae</taxon>
        <taxon>Neomoorella</taxon>
    </lineage>
</organism>
<dbReference type="NCBIfam" id="NF038402">
    <property type="entry name" value="TroA_like"/>
    <property type="match status" value="1"/>
</dbReference>
<protein>
    <submittedName>
        <fullName evidence="4">Vitamin B12-binding protein</fullName>
    </submittedName>
</protein>
<evidence type="ECO:0000313" key="5">
    <source>
        <dbReference type="Proteomes" id="UP000425916"/>
    </source>
</evidence>
<reference evidence="4 5" key="1">
    <citation type="submission" date="2019-11" db="EMBL/GenBank/DDBJ databases">
        <title>Genome sequence of Moorella glycerini DSM11254.</title>
        <authorList>
            <person name="Poehlein A."/>
            <person name="Boeer T."/>
            <person name="Daniel R."/>
        </authorList>
    </citation>
    <scope>NUCLEOTIDE SEQUENCE [LARGE SCALE GENOMIC DNA]</scope>
    <source>
        <strain evidence="4 5">DSM 11254</strain>
    </source>
</reference>
<dbReference type="RefSeq" id="WP_156275622.1">
    <property type="nucleotide sequence ID" value="NZ_CP046244.1"/>
</dbReference>
<dbReference type="Pfam" id="PF01497">
    <property type="entry name" value="Peripla_BP_2"/>
    <property type="match status" value="1"/>
</dbReference>
<dbReference type="PROSITE" id="PS51257">
    <property type="entry name" value="PROKAR_LIPOPROTEIN"/>
    <property type="match status" value="1"/>
</dbReference>
<sequence>MLSKKYGFAVRVICLLMLVMIFVTGCSSEKTGTQNSNTRKTVKTFVDGTGKEVKISCPVDKIVCITSGVSEILYALGSADKIIGRDSYSIFPADLEKIPVMAKSSFAPNLEAIIQSAPDVVIADTMLKDDLRAKLEEAGLPVLVYTTSYPHETALVTKQMGELTGKEETAAKLIAFSDKYYQLIKDRVARLPEDKKPRVYYEWQKPYYSAGDKTPAADRIALSGGKNIAAGQKVKYPELTPEWLAGQDPQIIICMASRDAADKMKALYEEILARPALQQTTAVSQKKVYIMSWGLGTGIRSVIGSLYWAKWFHPDIFADVNPEAVHRQLLQEFYRMELKGTWVYPAAK</sequence>
<proteinExistence type="inferred from homology"/>
<dbReference type="InterPro" id="IPR002491">
    <property type="entry name" value="ABC_transptr_periplasmic_BD"/>
</dbReference>
<dbReference type="PANTHER" id="PTHR30535:SF34">
    <property type="entry name" value="MOLYBDATE-BINDING PROTEIN MOLA"/>
    <property type="match status" value="1"/>
</dbReference>
<dbReference type="PANTHER" id="PTHR30535">
    <property type="entry name" value="VITAMIN B12-BINDING PROTEIN"/>
    <property type="match status" value="1"/>
</dbReference>
<dbReference type="Proteomes" id="UP000425916">
    <property type="component" value="Chromosome"/>
</dbReference>